<evidence type="ECO:0000256" key="3">
    <source>
        <dbReference type="ARBA" id="ARBA00022617"/>
    </source>
</evidence>
<dbReference type="PANTHER" id="PTHR24287">
    <property type="entry name" value="P450, PUTATIVE (EUROFUNG)-RELATED"/>
    <property type="match status" value="1"/>
</dbReference>
<keyword evidence="7" id="KW-0843">Virulence</keyword>
<keyword evidence="5" id="KW-0560">Oxidoreductase</keyword>
<keyword evidence="3" id="KW-0349">Heme</keyword>
<evidence type="ECO:0000256" key="2">
    <source>
        <dbReference type="ARBA" id="ARBA00010617"/>
    </source>
</evidence>
<protein>
    <recommendedName>
        <fullName evidence="11">Cytochrome P450</fullName>
    </recommendedName>
</protein>
<dbReference type="EMBL" id="CP017814">
    <property type="protein sequence ID" value="APA06312.1"/>
    <property type="molecule type" value="Genomic_DNA"/>
</dbReference>
<dbReference type="InterPro" id="IPR001128">
    <property type="entry name" value="Cyt_P450"/>
</dbReference>
<keyword evidence="6" id="KW-0408">Iron</keyword>
<keyword evidence="8" id="KW-0503">Monooxygenase</keyword>
<dbReference type="Pfam" id="PF00067">
    <property type="entry name" value="p450"/>
    <property type="match status" value="1"/>
</dbReference>
<dbReference type="InterPro" id="IPR047146">
    <property type="entry name" value="Cyt_P450_E_CYP52_fungi"/>
</dbReference>
<sequence>MCEWQPKLPSSRGAEVPMVYHLSFVPQGMGIVFSPYHMHRDPDIYGDDANEFRPERWEEDRLKNVGLGFMPFHGAPRICLGSKYSA</sequence>
<dbReference type="SUPFAM" id="SSF48264">
    <property type="entry name" value="Cytochrome P450"/>
    <property type="match status" value="1"/>
</dbReference>
<dbReference type="GO" id="GO:0005506">
    <property type="term" value="F:iron ion binding"/>
    <property type="evidence" value="ECO:0007669"/>
    <property type="project" value="InterPro"/>
</dbReference>
<reference evidence="10" key="1">
    <citation type="journal article" date="2017" name="Genome Biol. Evol.">
        <title>The complete genome sequence of the phytopathogenic fungus Sclerotinia sclerotiorum reveals insights into the genome architecture of broad host range pathogens.</title>
        <authorList>
            <person name="Derbyshire M."/>
            <person name="Denton-Giles M."/>
            <person name="Hegedus D."/>
            <person name="Seifbarghy S."/>
            <person name="Rollins J."/>
            <person name="van Kan J."/>
            <person name="Seidl M.F."/>
            <person name="Faino L."/>
            <person name="Mbengue M."/>
            <person name="Navaud O."/>
            <person name="Raffaele S."/>
            <person name="Hammond-Kosack K."/>
            <person name="Heard S."/>
            <person name="Oliver R."/>
        </authorList>
    </citation>
    <scope>NUCLEOTIDE SEQUENCE [LARGE SCALE GENOMIC DNA]</scope>
    <source>
        <strain evidence="10">ATCC 18683 / 1980 / Ss-1</strain>
    </source>
</reference>
<evidence type="ECO:0000313" key="9">
    <source>
        <dbReference type="EMBL" id="APA06312.1"/>
    </source>
</evidence>
<evidence type="ECO:0000256" key="6">
    <source>
        <dbReference type="ARBA" id="ARBA00023004"/>
    </source>
</evidence>
<dbReference type="Gene3D" id="1.10.630.10">
    <property type="entry name" value="Cytochrome P450"/>
    <property type="match status" value="1"/>
</dbReference>
<name>A0A1D9PUV7_SCLS1</name>
<dbReference type="OrthoDB" id="1470350at2759"/>
<organism evidence="9 10">
    <name type="scientific">Sclerotinia sclerotiorum (strain ATCC 18683 / 1980 / Ss-1)</name>
    <name type="common">White mold</name>
    <name type="synonym">Whetzelinia sclerotiorum</name>
    <dbReference type="NCBI Taxonomy" id="665079"/>
    <lineage>
        <taxon>Eukaryota</taxon>
        <taxon>Fungi</taxon>
        <taxon>Dikarya</taxon>
        <taxon>Ascomycota</taxon>
        <taxon>Pezizomycotina</taxon>
        <taxon>Leotiomycetes</taxon>
        <taxon>Helotiales</taxon>
        <taxon>Sclerotiniaceae</taxon>
        <taxon>Sclerotinia</taxon>
    </lineage>
</organism>
<evidence type="ECO:0000256" key="4">
    <source>
        <dbReference type="ARBA" id="ARBA00022723"/>
    </source>
</evidence>
<evidence type="ECO:0000256" key="1">
    <source>
        <dbReference type="ARBA" id="ARBA00001971"/>
    </source>
</evidence>
<comment type="cofactor">
    <cofactor evidence="1">
        <name>heme</name>
        <dbReference type="ChEBI" id="CHEBI:30413"/>
    </cofactor>
</comment>
<keyword evidence="4" id="KW-0479">Metal-binding</keyword>
<evidence type="ECO:0000256" key="7">
    <source>
        <dbReference type="ARBA" id="ARBA00023026"/>
    </source>
</evidence>
<accession>A0A1D9PUV7</accession>
<dbReference type="AlphaFoldDB" id="A0A1D9PUV7"/>
<evidence type="ECO:0000256" key="5">
    <source>
        <dbReference type="ARBA" id="ARBA00023002"/>
    </source>
</evidence>
<dbReference type="VEuPathDB" id="FungiDB:sscle_01g010820"/>
<evidence type="ECO:0000256" key="8">
    <source>
        <dbReference type="ARBA" id="ARBA00023033"/>
    </source>
</evidence>
<dbReference type="GO" id="GO:0004497">
    <property type="term" value="F:monooxygenase activity"/>
    <property type="evidence" value="ECO:0007669"/>
    <property type="project" value="UniProtKB-KW"/>
</dbReference>
<dbReference type="InterPro" id="IPR036396">
    <property type="entry name" value="Cyt_P450_sf"/>
</dbReference>
<dbReference type="Proteomes" id="UP000177798">
    <property type="component" value="Chromosome 1"/>
</dbReference>
<dbReference type="GO" id="GO:0020037">
    <property type="term" value="F:heme binding"/>
    <property type="evidence" value="ECO:0007669"/>
    <property type="project" value="InterPro"/>
</dbReference>
<proteinExistence type="inferred from homology"/>
<comment type="similarity">
    <text evidence="2">Belongs to the cytochrome P450 family.</text>
</comment>
<dbReference type="PANTHER" id="PTHR24287:SF1">
    <property type="entry name" value="P450, PUTATIVE (EUROFUNG)-RELATED"/>
    <property type="match status" value="1"/>
</dbReference>
<evidence type="ECO:0000313" key="10">
    <source>
        <dbReference type="Proteomes" id="UP000177798"/>
    </source>
</evidence>
<evidence type="ECO:0008006" key="11">
    <source>
        <dbReference type="Google" id="ProtNLM"/>
    </source>
</evidence>
<dbReference type="GO" id="GO:0016705">
    <property type="term" value="F:oxidoreductase activity, acting on paired donors, with incorporation or reduction of molecular oxygen"/>
    <property type="evidence" value="ECO:0007669"/>
    <property type="project" value="InterPro"/>
</dbReference>
<gene>
    <name evidence="9" type="ORF">sscle_01g010820</name>
</gene>